<dbReference type="InterPro" id="IPR001279">
    <property type="entry name" value="Metallo-B-lactamas"/>
</dbReference>
<dbReference type="Gene3D" id="3.60.15.10">
    <property type="entry name" value="Ribonuclease Z/Hydroxyacylglutathione hydrolase-like"/>
    <property type="match status" value="1"/>
</dbReference>
<dbReference type="Pfam" id="PF00753">
    <property type="entry name" value="Lactamase_B"/>
    <property type="match status" value="1"/>
</dbReference>
<evidence type="ECO:0000256" key="5">
    <source>
        <dbReference type="ARBA" id="ARBA00022833"/>
    </source>
</evidence>
<comment type="cofactor">
    <cofactor evidence="1">
        <name>Zn(2+)</name>
        <dbReference type="ChEBI" id="CHEBI:29105"/>
    </cofactor>
</comment>
<dbReference type="GO" id="GO:0016787">
    <property type="term" value="F:hydrolase activity"/>
    <property type="evidence" value="ECO:0007669"/>
    <property type="project" value="UniProtKB-KW"/>
</dbReference>
<proteinExistence type="inferred from homology"/>
<feature type="domain" description="Metallo-beta-lactamase" evidence="7">
    <location>
        <begin position="84"/>
        <end position="333"/>
    </location>
</feature>
<sequence length="428" mass="47096">MCFDSCVSIDPVTGSKHIPASSRIDPSSLPFHPLPATAASDVQVTVTLFHLGSIHSYRQAWADDTWDKDAKKRLEKAKQPVELPVLSALIEHEPSGEKWLWDLGMCNDPTVLPEVISNGSAKFLTPQLSDHGQLKNVLLRKYKVDSIDQIGLSGIILSHAHMDHYGNLLDFPASLPVFVGPGTMDWVGGGEDAAKRGEKGLMTFPTSFLRGRTFVEMPEIAESKVDDKIKSRVRGVKMGPFERAWDWFGDGSVVVASAEGHCHGHMILLAQTTPHLNPTYILLTGDAAHQQALYHPLPPPLELNRESLCSSAATTEYDQSYTPEKDRRATPGYFDRTSDEAVTDRAIAPENASCMQDFPDKDMRTLASLARLEACRDVMVVLAHEIEFVKAVGLVEGAEIVVNDWQSKGYKDAKIQLGSQARDRLASL</sequence>
<keyword evidence="9" id="KW-1185">Reference proteome</keyword>
<feature type="region of interest" description="Disordered" evidence="6">
    <location>
        <begin position="315"/>
        <end position="335"/>
    </location>
</feature>
<dbReference type="SMART" id="SM00849">
    <property type="entry name" value="Lactamase_B"/>
    <property type="match status" value="1"/>
</dbReference>
<dbReference type="SUPFAM" id="SSF56281">
    <property type="entry name" value="Metallo-hydrolase/oxidoreductase"/>
    <property type="match status" value="1"/>
</dbReference>
<dbReference type="Proteomes" id="UP000242770">
    <property type="component" value="Unassembled WGS sequence"/>
</dbReference>
<dbReference type="STRING" id="49012.A0A0F7RSM1"/>
<dbReference type="EMBL" id="CCFA01000737">
    <property type="protein sequence ID" value="CDR99130.1"/>
    <property type="molecule type" value="Genomic_DNA"/>
</dbReference>
<keyword evidence="5" id="KW-0862">Zinc</keyword>
<evidence type="ECO:0000259" key="7">
    <source>
        <dbReference type="SMART" id="SM00849"/>
    </source>
</evidence>
<dbReference type="GO" id="GO:0046872">
    <property type="term" value="F:metal ion binding"/>
    <property type="evidence" value="ECO:0007669"/>
    <property type="project" value="UniProtKB-KW"/>
</dbReference>
<evidence type="ECO:0000256" key="4">
    <source>
        <dbReference type="ARBA" id="ARBA00022801"/>
    </source>
</evidence>
<dbReference type="PANTHER" id="PTHR42978:SF2">
    <property type="entry name" value="102 KBASES UNSTABLE REGION: FROM 1 TO 119443"/>
    <property type="match status" value="1"/>
</dbReference>
<gene>
    <name evidence="8" type="primary">SSCI14170.1</name>
</gene>
<evidence type="ECO:0000256" key="6">
    <source>
        <dbReference type="SAM" id="MobiDB-lite"/>
    </source>
</evidence>
<dbReference type="AlphaFoldDB" id="A0A0F7RSM1"/>
<comment type="similarity">
    <text evidence="2">Belongs to the metallo-beta-lactamase superfamily.</text>
</comment>
<evidence type="ECO:0000256" key="2">
    <source>
        <dbReference type="ARBA" id="ARBA00007749"/>
    </source>
</evidence>
<evidence type="ECO:0000256" key="1">
    <source>
        <dbReference type="ARBA" id="ARBA00001947"/>
    </source>
</evidence>
<evidence type="ECO:0000313" key="9">
    <source>
        <dbReference type="Proteomes" id="UP000242770"/>
    </source>
</evidence>
<name>A0A0F7RSM1_9BASI</name>
<evidence type="ECO:0000256" key="3">
    <source>
        <dbReference type="ARBA" id="ARBA00022723"/>
    </source>
</evidence>
<organism evidence="8 9">
    <name type="scientific">Sporisorium scitamineum</name>
    <dbReference type="NCBI Taxonomy" id="49012"/>
    <lineage>
        <taxon>Eukaryota</taxon>
        <taxon>Fungi</taxon>
        <taxon>Dikarya</taxon>
        <taxon>Basidiomycota</taxon>
        <taxon>Ustilaginomycotina</taxon>
        <taxon>Ustilaginomycetes</taxon>
        <taxon>Ustilaginales</taxon>
        <taxon>Ustilaginaceae</taxon>
        <taxon>Sporisorium</taxon>
    </lineage>
</organism>
<accession>A0A0F7RSM1</accession>
<dbReference type="InterPro" id="IPR036866">
    <property type="entry name" value="RibonucZ/Hydroxyglut_hydro"/>
</dbReference>
<reference evidence="9" key="1">
    <citation type="submission" date="2014-06" db="EMBL/GenBank/DDBJ databases">
        <authorList>
            <person name="Berkman P.J."/>
        </authorList>
    </citation>
    <scope>NUCLEOTIDE SEQUENCE [LARGE SCALE GENOMIC DNA]</scope>
</reference>
<evidence type="ECO:0000313" key="8">
    <source>
        <dbReference type="EMBL" id="CDR99130.1"/>
    </source>
</evidence>
<dbReference type="InterPro" id="IPR051013">
    <property type="entry name" value="MBL_superfamily_lactonases"/>
</dbReference>
<keyword evidence="4" id="KW-0378">Hydrolase</keyword>
<keyword evidence="3" id="KW-0479">Metal-binding</keyword>
<dbReference type="PANTHER" id="PTHR42978">
    <property type="entry name" value="QUORUM-QUENCHING LACTONASE YTNP-RELATED-RELATED"/>
    <property type="match status" value="1"/>
</dbReference>
<protein>
    <recommendedName>
        <fullName evidence="7">Metallo-beta-lactamase domain-containing protein</fullName>
    </recommendedName>
</protein>